<dbReference type="EMBL" id="MU069855">
    <property type="protein sequence ID" value="KAF5832691.1"/>
    <property type="molecule type" value="Genomic_DNA"/>
</dbReference>
<organism evidence="2 3">
    <name type="scientific">Dunaliella salina</name>
    <name type="common">Green alga</name>
    <name type="synonym">Protococcus salinus</name>
    <dbReference type="NCBI Taxonomy" id="3046"/>
    <lineage>
        <taxon>Eukaryota</taxon>
        <taxon>Viridiplantae</taxon>
        <taxon>Chlorophyta</taxon>
        <taxon>core chlorophytes</taxon>
        <taxon>Chlorophyceae</taxon>
        <taxon>CS clade</taxon>
        <taxon>Chlamydomonadales</taxon>
        <taxon>Dunaliellaceae</taxon>
        <taxon>Dunaliella</taxon>
    </lineage>
</organism>
<feature type="compositionally biased region" description="Polar residues" evidence="1">
    <location>
        <begin position="201"/>
        <end position="215"/>
    </location>
</feature>
<proteinExistence type="predicted"/>
<dbReference type="Proteomes" id="UP000815325">
    <property type="component" value="Unassembled WGS sequence"/>
</dbReference>
<comment type="caution">
    <text evidence="2">The sequence shown here is derived from an EMBL/GenBank/DDBJ whole genome shotgun (WGS) entry which is preliminary data.</text>
</comment>
<feature type="compositionally biased region" description="Polar residues" evidence="1">
    <location>
        <begin position="225"/>
        <end position="235"/>
    </location>
</feature>
<feature type="region of interest" description="Disordered" evidence="1">
    <location>
        <begin position="40"/>
        <end position="251"/>
    </location>
</feature>
<sequence length="251" mass="25678">MKSTSRKSAAMPLRMSLIQQQEILAHAVSGAVKAVMLADGKGAEGKDPPPGSSTRWSDYSAPGQAKPTLQKSTSSGSLAQGAMQAPAAAAKVATRKSPIVGTPSEERAANGALSRSPDVSMREKSDRPSSTSHVQGSHPAPSIPGPSSEPHTSTSSPPDVSEIGPASVTPDTGWPAGGGGQQRPPATDGSRVAITRMGSLRASSALPQQRNTSSLAMEDKDRRPSSQGPNPSSFNALRVRKGSGETSPTPL</sequence>
<evidence type="ECO:0000256" key="1">
    <source>
        <dbReference type="SAM" id="MobiDB-lite"/>
    </source>
</evidence>
<gene>
    <name evidence="2" type="ORF">DUNSADRAFT_11335</name>
</gene>
<evidence type="ECO:0000313" key="3">
    <source>
        <dbReference type="Proteomes" id="UP000815325"/>
    </source>
</evidence>
<accession>A0ABQ7GDK7</accession>
<keyword evidence="3" id="KW-1185">Reference proteome</keyword>
<evidence type="ECO:0008006" key="4">
    <source>
        <dbReference type="Google" id="ProtNLM"/>
    </source>
</evidence>
<feature type="compositionally biased region" description="Polar residues" evidence="1">
    <location>
        <begin position="67"/>
        <end position="78"/>
    </location>
</feature>
<feature type="compositionally biased region" description="Low complexity" evidence="1">
    <location>
        <begin position="145"/>
        <end position="158"/>
    </location>
</feature>
<feature type="compositionally biased region" description="Low complexity" evidence="1">
    <location>
        <begin position="79"/>
        <end position="92"/>
    </location>
</feature>
<reference evidence="2" key="1">
    <citation type="submission" date="2017-08" db="EMBL/GenBank/DDBJ databases">
        <authorList>
            <person name="Polle J.E."/>
            <person name="Barry K."/>
            <person name="Cushman J."/>
            <person name="Schmutz J."/>
            <person name="Tran D."/>
            <person name="Hathwaick L.T."/>
            <person name="Yim W.C."/>
            <person name="Jenkins J."/>
            <person name="Mckie-Krisberg Z.M."/>
            <person name="Prochnik S."/>
            <person name="Lindquist E."/>
            <person name="Dockter R.B."/>
            <person name="Adam C."/>
            <person name="Molina H."/>
            <person name="Bunkerborg J."/>
            <person name="Jin E."/>
            <person name="Buchheim M."/>
            <person name="Magnuson J."/>
        </authorList>
    </citation>
    <scope>NUCLEOTIDE SEQUENCE</scope>
    <source>
        <strain evidence="2">CCAP 19/18</strain>
    </source>
</reference>
<evidence type="ECO:0000313" key="2">
    <source>
        <dbReference type="EMBL" id="KAF5832691.1"/>
    </source>
</evidence>
<protein>
    <recommendedName>
        <fullName evidence="4">Encoded protein</fullName>
    </recommendedName>
</protein>
<name>A0ABQ7GDK7_DUNSA</name>